<proteinExistence type="predicted"/>
<protein>
    <submittedName>
        <fullName evidence="1">Rhs element Vgr protein</fullName>
    </submittedName>
</protein>
<organism evidence="1 2">
    <name type="scientific">Roseateles amylovorans</name>
    <dbReference type="NCBI Taxonomy" id="2978473"/>
    <lineage>
        <taxon>Bacteria</taxon>
        <taxon>Pseudomonadati</taxon>
        <taxon>Pseudomonadota</taxon>
        <taxon>Betaproteobacteria</taxon>
        <taxon>Burkholderiales</taxon>
        <taxon>Sphaerotilaceae</taxon>
        <taxon>Roseateles</taxon>
    </lineage>
</organism>
<dbReference type="EMBL" id="CP104562">
    <property type="protein sequence ID" value="UXH76121.1"/>
    <property type="molecule type" value="Genomic_DNA"/>
</dbReference>
<keyword evidence="2" id="KW-1185">Reference proteome</keyword>
<accession>A0ABY6ASA5</accession>
<dbReference type="Proteomes" id="UP001064933">
    <property type="component" value="Chromosome"/>
</dbReference>
<sequence>MPHFVIPGPIGLDSYRSSRATHDGATASARPAGLQVKDWATHLHATVGPLNIANLPATLPALTRLTPVGEKRPLSVGEIEICRKVFQAAVDYDKVWIHCHEFLPFDLQDDDTAMTPNGEIYFNYKNFKEDFSKSTAGDQWWFVHEMTHVWQHQLGYWVMMRGAIRIGLSYKYELKKGKTLGDFNMEAQGNLIADYFVLKHLGKPNAMANGNHQNDLALFEEVLSDFLKDPSDHANLP</sequence>
<evidence type="ECO:0000313" key="1">
    <source>
        <dbReference type="EMBL" id="UXH76121.1"/>
    </source>
</evidence>
<name>A0ABY6ASA5_9BURK</name>
<dbReference type="RefSeq" id="WP_261755853.1">
    <property type="nucleotide sequence ID" value="NZ_CP104562.2"/>
</dbReference>
<gene>
    <name evidence="1" type="ORF">N4261_13670</name>
</gene>
<evidence type="ECO:0000313" key="2">
    <source>
        <dbReference type="Proteomes" id="UP001064933"/>
    </source>
</evidence>
<reference evidence="1" key="1">
    <citation type="submission" date="2022-10" db="EMBL/GenBank/DDBJ databases">
        <title>Characterization and whole genome sequencing of a new Roseateles species, isolated from fresh water.</title>
        <authorList>
            <person name="Guliayeva D.Y."/>
            <person name="Akhremchuk A.E."/>
            <person name="Sikolenko M.A."/>
            <person name="Valentovich L.N."/>
            <person name="Sidarenka A.V."/>
        </authorList>
    </citation>
    <scope>NUCLEOTIDE SEQUENCE</scope>
    <source>
        <strain evidence="1">BIM B-1768</strain>
    </source>
</reference>